<evidence type="ECO:0000313" key="4">
    <source>
        <dbReference type="EMBL" id="GHD69957.1"/>
    </source>
</evidence>
<evidence type="ECO:0000259" key="3">
    <source>
        <dbReference type="PROSITE" id="PS50883"/>
    </source>
</evidence>
<dbReference type="EMBL" id="BMYO01000015">
    <property type="protein sequence ID" value="GHD69957.1"/>
    <property type="molecule type" value="Genomic_DNA"/>
</dbReference>
<feature type="modified residue" description="4-aspartylphosphate" evidence="1">
    <location>
        <position position="37"/>
    </location>
</feature>
<dbReference type="Gene3D" id="3.20.20.450">
    <property type="entry name" value="EAL domain"/>
    <property type="match status" value="1"/>
</dbReference>
<dbReference type="InterPro" id="IPR035919">
    <property type="entry name" value="EAL_sf"/>
</dbReference>
<dbReference type="InterPro" id="IPR050706">
    <property type="entry name" value="Cyclic-di-GMP_PDE-like"/>
</dbReference>
<evidence type="ECO:0000259" key="2">
    <source>
        <dbReference type="PROSITE" id="PS50110"/>
    </source>
</evidence>
<sequence>MAQQLRSDIVSQVDCAKNGIEALAMLQQKRYDLVICDLAMPGMDGIVFVKHLAQLRDRPDLFILSSQPDSLLQLVERLAKSLGFERVASHAKPMVIDDIKAAVRCFDDLRLMSGRALPIDNAVAADAVDVLEGLIRKQFTAWYQPQHDIATARIVGVEVLARWNHPRRGVLPPSVFLDTIIESNWINHLNSILLEKALRAQAEWRKAGRNLTISFNLPVCLLAEESLPDRLLNIVESCGGDPGALMLELTETTVADQFSDYLAGAARLKLKGFKLSIDDFGTGYSSLFNLMSVPFDEIKLDRAFVHGAHKNPVARAALESSIALAKRLDIKVVAEGVEDPRDLALLQHQGCSTVQGYLFSRPMAEPMFEKLLLGRN</sequence>
<keyword evidence="5" id="KW-1185">Reference proteome</keyword>
<dbReference type="PANTHER" id="PTHR33121">
    <property type="entry name" value="CYCLIC DI-GMP PHOSPHODIESTERASE PDEF"/>
    <property type="match status" value="1"/>
</dbReference>
<dbReference type="Pfam" id="PF00072">
    <property type="entry name" value="Response_reg"/>
    <property type="match status" value="1"/>
</dbReference>
<feature type="domain" description="EAL" evidence="3">
    <location>
        <begin position="120"/>
        <end position="376"/>
    </location>
</feature>
<dbReference type="InterPro" id="IPR011006">
    <property type="entry name" value="CheY-like_superfamily"/>
</dbReference>
<dbReference type="SUPFAM" id="SSF141868">
    <property type="entry name" value="EAL domain-like"/>
    <property type="match status" value="1"/>
</dbReference>
<evidence type="ECO:0000313" key="5">
    <source>
        <dbReference type="Proteomes" id="UP000604737"/>
    </source>
</evidence>
<dbReference type="Proteomes" id="UP000604737">
    <property type="component" value="Unassembled WGS sequence"/>
</dbReference>
<dbReference type="PANTHER" id="PTHR33121:SF79">
    <property type="entry name" value="CYCLIC DI-GMP PHOSPHODIESTERASE PDED-RELATED"/>
    <property type="match status" value="1"/>
</dbReference>
<dbReference type="SUPFAM" id="SSF52172">
    <property type="entry name" value="CheY-like"/>
    <property type="match status" value="1"/>
</dbReference>
<reference evidence="5" key="1">
    <citation type="journal article" date="2019" name="Int. J. Syst. Evol. Microbiol.">
        <title>The Global Catalogue of Microorganisms (GCM) 10K type strain sequencing project: providing services to taxonomists for standard genome sequencing and annotation.</title>
        <authorList>
            <consortium name="The Broad Institute Genomics Platform"/>
            <consortium name="The Broad Institute Genome Sequencing Center for Infectious Disease"/>
            <person name="Wu L."/>
            <person name="Ma J."/>
        </authorList>
    </citation>
    <scope>NUCLEOTIDE SEQUENCE [LARGE SCALE GENOMIC DNA]</scope>
    <source>
        <strain evidence="5">KCTC 23701</strain>
    </source>
</reference>
<dbReference type="Gene3D" id="3.40.50.2300">
    <property type="match status" value="1"/>
</dbReference>
<gene>
    <name evidence="4" type="primary">vieA</name>
    <name evidence="4" type="ORF">GCM10007350_37380</name>
</gene>
<accession>A0ABQ3H6G3</accession>
<protein>
    <submittedName>
        <fullName evidence="4">Transcriptional regulator</fullName>
    </submittedName>
</protein>
<dbReference type="CDD" id="cd01948">
    <property type="entry name" value="EAL"/>
    <property type="match status" value="1"/>
</dbReference>
<evidence type="ECO:0000256" key="1">
    <source>
        <dbReference type="PROSITE-ProRule" id="PRU00169"/>
    </source>
</evidence>
<dbReference type="SMART" id="SM00052">
    <property type="entry name" value="EAL"/>
    <property type="match status" value="1"/>
</dbReference>
<keyword evidence="1" id="KW-0597">Phosphoprotein</keyword>
<comment type="caution">
    <text evidence="4">The sequence shown here is derived from an EMBL/GenBank/DDBJ whole genome shotgun (WGS) entry which is preliminary data.</text>
</comment>
<feature type="domain" description="Response regulatory" evidence="2">
    <location>
        <begin position="1"/>
        <end position="107"/>
    </location>
</feature>
<organism evidence="4 5">
    <name type="scientific">Jeongeupia chitinilytica</name>
    <dbReference type="NCBI Taxonomy" id="1041641"/>
    <lineage>
        <taxon>Bacteria</taxon>
        <taxon>Pseudomonadati</taxon>
        <taxon>Pseudomonadota</taxon>
        <taxon>Betaproteobacteria</taxon>
        <taxon>Neisseriales</taxon>
        <taxon>Chitinibacteraceae</taxon>
        <taxon>Jeongeupia</taxon>
    </lineage>
</organism>
<dbReference type="InterPro" id="IPR001789">
    <property type="entry name" value="Sig_transdc_resp-reg_receiver"/>
</dbReference>
<proteinExistence type="predicted"/>
<dbReference type="Pfam" id="PF00563">
    <property type="entry name" value="EAL"/>
    <property type="match status" value="1"/>
</dbReference>
<dbReference type="PROSITE" id="PS50883">
    <property type="entry name" value="EAL"/>
    <property type="match status" value="1"/>
</dbReference>
<dbReference type="InterPro" id="IPR001633">
    <property type="entry name" value="EAL_dom"/>
</dbReference>
<name>A0ABQ3H6G3_9NEIS</name>
<dbReference type="PROSITE" id="PS50110">
    <property type="entry name" value="RESPONSE_REGULATORY"/>
    <property type="match status" value="1"/>
</dbReference>